<sequence>MKIYKTFYLLMAILIFMGMKSFYSIAEEPDAIEENELTVTDYVYDMYPVSIDKTPWYDEKSLKHDIDDTVTKDKYFIKVRFYDVDGKLALNDLDALKNCIIRPISGLGNLVDTEFINELLNMPDKEEKVNKYIFVKKDSKAILYIPVKQLSSQTTYQVIIQPDVVSLDTEKGNELIEWTFVTSSMPFIKKISVRSIPQDYDEDEPIYIQGDFFRNDINKVKVYFNDIKARDLKFVNEHELEVYLPDGRDRLKPGIYNIILENDANHKRITYEALGVVSSGEYIPNEEYRIKEEGSFGEVHRNLKVSEDTLLISPSDINEKELEFDLDELMGKDVYLRKIQYEGDKRYKIGMLKTKSKWADITLYGLTLSPDAEDDKIEISLGRTEPSITKELKRKLRGEALKSDFIQVSGENFKMNNVRLSIPLKYSNGKNIKVLRYDEDTRNFYETNFTVNLIDRRIEMLSPCKGIFVVVQD</sequence>
<evidence type="ECO:0000256" key="1">
    <source>
        <dbReference type="SAM" id="Phobius"/>
    </source>
</evidence>
<name>A0A5C0SFX7_CRATE</name>
<dbReference type="EMBL" id="CP042243">
    <property type="protein sequence ID" value="QEK13261.1"/>
    <property type="molecule type" value="Genomic_DNA"/>
</dbReference>
<reference evidence="3 4" key="1">
    <citation type="submission" date="2019-07" db="EMBL/GenBank/DDBJ databases">
        <title>Complete genome of Crassaminicella thermophila SY095.</title>
        <authorList>
            <person name="Li X."/>
        </authorList>
    </citation>
    <scope>NUCLEOTIDE SEQUENCE [LARGE SCALE GENOMIC DNA]</scope>
    <source>
        <strain evidence="3 4">SY095</strain>
    </source>
</reference>
<keyword evidence="1" id="KW-1133">Transmembrane helix</keyword>
<keyword evidence="1" id="KW-0812">Transmembrane</keyword>
<proteinExistence type="predicted"/>
<dbReference type="InterPro" id="IPR014756">
    <property type="entry name" value="Ig_E-set"/>
</dbReference>
<evidence type="ECO:0000259" key="2">
    <source>
        <dbReference type="Pfam" id="PF01833"/>
    </source>
</evidence>
<accession>A0A5C0SFX7</accession>
<dbReference type="SUPFAM" id="SSF81296">
    <property type="entry name" value="E set domains"/>
    <property type="match status" value="1"/>
</dbReference>
<dbReference type="InterPro" id="IPR002909">
    <property type="entry name" value="IPT_dom"/>
</dbReference>
<dbReference type="AlphaFoldDB" id="A0A5C0SFX7"/>
<dbReference type="Pfam" id="PF01833">
    <property type="entry name" value="TIG"/>
    <property type="match status" value="1"/>
</dbReference>
<organism evidence="3 4">
    <name type="scientific">Crassaminicella thermophila</name>
    <dbReference type="NCBI Taxonomy" id="2599308"/>
    <lineage>
        <taxon>Bacteria</taxon>
        <taxon>Bacillati</taxon>
        <taxon>Bacillota</taxon>
        <taxon>Clostridia</taxon>
        <taxon>Eubacteriales</taxon>
        <taxon>Clostridiaceae</taxon>
        <taxon>Crassaminicella</taxon>
    </lineage>
</organism>
<dbReference type="RefSeq" id="WP_148810433.1">
    <property type="nucleotide sequence ID" value="NZ_CP042243.1"/>
</dbReference>
<keyword evidence="1" id="KW-0472">Membrane</keyword>
<dbReference type="OrthoDB" id="1948621at2"/>
<evidence type="ECO:0000313" key="4">
    <source>
        <dbReference type="Proteomes" id="UP000324646"/>
    </source>
</evidence>
<dbReference type="Gene3D" id="2.60.40.10">
    <property type="entry name" value="Immunoglobulins"/>
    <property type="match status" value="1"/>
</dbReference>
<keyword evidence="4" id="KW-1185">Reference proteome</keyword>
<protein>
    <recommendedName>
        <fullName evidence="2">IPT/TIG domain-containing protein</fullName>
    </recommendedName>
</protein>
<evidence type="ECO:0000313" key="3">
    <source>
        <dbReference type="EMBL" id="QEK13261.1"/>
    </source>
</evidence>
<feature type="domain" description="IPT/TIG" evidence="2">
    <location>
        <begin position="202"/>
        <end position="264"/>
    </location>
</feature>
<dbReference type="Proteomes" id="UP000324646">
    <property type="component" value="Chromosome"/>
</dbReference>
<dbReference type="KEGG" id="crs:FQB35_13815"/>
<dbReference type="InterPro" id="IPR013783">
    <property type="entry name" value="Ig-like_fold"/>
</dbReference>
<feature type="transmembrane region" description="Helical" evidence="1">
    <location>
        <begin position="7"/>
        <end position="26"/>
    </location>
</feature>
<gene>
    <name evidence="3" type="ORF">FQB35_13815</name>
</gene>